<feature type="compositionally biased region" description="Basic and acidic residues" evidence="1">
    <location>
        <begin position="340"/>
        <end position="349"/>
    </location>
</feature>
<evidence type="ECO:0000313" key="3">
    <source>
        <dbReference type="Proteomes" id="UP000311382"/>
    </source>
</evidence>
<dbReference type="OrthoDB" id="2162449at2759"/>
<gene>
    <name evidence="2" type="ORF">DMC30DRAFT_103500</name>
</gene>
<feature type="compositionally biased region" description="Low complexity" evidence="1">
    <location>
        <begin position="686"/>
        <end position="715"/>
    </location>
</feature>
<feature type="compositionally biased region" description="Polar residues" evidence="1">
    <location>
        <begin position="353"/>
        <end position="370"/>
    </location>
</feature>
<feature type="compositionally biased region" description="Low complexity" evidence="1">
    <location>
        <begin position="421"/>
        <end position="481"/>
    </location>
</feature>
<feature type="region of interest" description="Disordered" evidence="1">
    <location>
        <begin position="413"/>
        <end position="485"/>
    </location>
</feature>
<dbReference type="STRING" id="5288.A0A5C5FMR7"/>
<feature type="compositionally biased region" description="Basic and acidic residues" evidence="1">
    <location>
        <begin position="554"/>
        <end position="565"/>
    </location>
</feature>
<comment type="caution">
    <text evidence="2">The sequence shown here is derived from an EMBL/GenBank/DDBJ whole genome shotgun (WGS) entry which is preliminary data.</text>
</comment>
<organism evidence="2 3">
    <name type="scientific">Rhodotorula diobovata</name>
    <dbReference type="NCBI Taxonomy" id="5288"/>
    <lineage>
        <taxon>Eukaryota</taxon>
        <taxon>Fungi</taxon>
        <taxon>Dikarya</taxon>
        <taxon>Basidiomycota</taxon>
        <taxon>Pucciniomycotina</taxon>
        <taxon>Microbotryomycetes</taxon>
        <taxon>Sporidiobolales</taxon>
        <taxon>Sporidiobolaceae</taxon>
        <taxon>Rhodotorula</taxon>
    </lineage>
</organism>
<dbReference type="Proteomes" id="UP000311382">
    <property type="component" value="Unassembled WGS sequence"/>
</dbReference>
<feature type="region of interest" description="Disordered" evidence="1">
    <location>
        <begin position="659"/>
        <end position="715"/>
    </location>
</feature>
<feature type="region of interest" description="Disordered" evidence="1">
    <location>
        <begin position="498"/>
        <end position="616"/>
    </location>
</feature>
<dbReference type="EMBL" id="SOZI01000191">
    <property type="protein sequence ID" value="TNY17572.1"/>
    <property type="molecule type" value="Genomic_DNA"/>
</dbReference>
<protein>
    <submittedName>
        <fullName evidence="2">Uncharacterized protein</fullName>
    </submittedName>
</protein>
<reference evidence="2 3" key="1">
    <citation type="submission" date="2019-03" db="EMBL/GenBank/DDBJ databases">
        <title>Rhodosporidium diobovatum UCD-FST 08-225 genome sequencing, assembly, and annotation.</title>
        <authorList>
            <person name="Fakankun I.U."/>
            <person name="Fristensky B."/>
            <person name="Levin D.B."/>
        </authorList>
    </citation>
    <scope>NUCLEOTIDE SEQUENCE [LARGE SCALE GENOMIC DNA]</scope>
    <source>
        <strain evidence="2 3">UCD-FST 08-225</strain>
    </source>
</reference>
<feature type="compositionally biased region" description="Low complexity" evidence="1">
    <location>
        <begin position="507"/>
        <end position="529"/>
    </location>
</feature>
<sequence>MRRARSEGRLYRSCESCIDGRGCLCPFVESRPAKESDKVSAARQRLGASLADSARLGVSPARAQGRADQSRGEGARKASFNLMAPGPHLSRLSRLSGCLLLATTYRALSGLAQRCTRAEQPRPSPTLALDSPKRTALVLDAATPPGPPSHPLSSMAPSPAPLERTLAVLFAPENLLASPHARRIVTEAGFFVASETDVSGEELEEAGLDLGLGVGDDARAPSDTLVHTVWALERANAVAALKDVKARALADECPNLRVFAAPSGAAADMALDVLFPSLPLLSAQSPVPVAFPVSAAATEDKAKPFALSNLAFSAVQDATPTKPTTRQLSPSIEKALAELEQREEHERLRKASRSSLGSATSPATLRNASPMSAKDAPGQTPPIQGERRVFTARTPEPSDDEAEEVEEVLNLHAEQVPDPPRAVAAPQAGEAAEEAAPAPSSSIVSATATPSLSRTASVASVASLGSSGASFRARPAPSARPTIEPRMTKAAALRLGISLPPSTPRRSVASTSNASAVATPAQAPARRTSVVATPRSLAKPSITPRMTKAASLRTKAEPAELEVGRKGPRAPPQPQVTAKKRQSISTAERAAMDRLARRHSVATAPAAGPAPAPQVQVRMSRTALLRQGVTPAPPACAAPSPAPALASMPLVRRKSVPTGLKALREPARPPQTTRAASLRAGPPAGRPSLSRAASSCSSSMPASSTRPRSASAASSAELSATAAGLAAPLGRRTSRAAPVIAPRLNKAAELRRSKLAAEAATSNNKGAKALQAVNA</sequence>
<evidence type="ECO:0000256" key="1">
    <source>
        <dbReference type="SAM" id="MobiDB-lite"/>
    </source>
</evidence>
<name>A0A5C5FMR7_9BASI</name>
<dbReference type="AlphaFoldDB" id="A0A5C5FMR7"/>
<evidence type="ECO:0000313" key="2">
    <source>
        <dbReference type="EMBL" id="TNY17572.1"/>
    </source>
</evidence>
<feature type="region of interest" description="Disordered" evidence="1">
    <location>
        <begin position="340"/>
        <end position="388"/>
    </location>
</feature>
<proteinExistence type="predicted"/>
<accession>A0A5C5FMR7</accession>
<keyword evidence="3" id="KW-1185">Reference proteome</keyword>